<organism evidence="2 3">
    <name type="scientific">Peronospora destructor</name>
    <dbReference type="NCBI Taxonomy" id="86335"/>
    <lineage>
        <taxon>Eukaryota</taxon>
        <taxon>Sar</taxon>
        <taxon>Stramenopiles</taxon>
        <taxon>Oomycota</taxon>
        <taxon>Peronosporomycetes</taxon>
        <taxon>Peronosporales</taxon>
        <taxon>Peronosporaceae</taxon>
        <taxon>Peronospora</taxon>
    </lineage>
</organism>
<feature type="compositionally biased region" description="Basic and acidic residues" evidence="1">
    <location>
        <begin position="98"/>
        <end position="126"/>
    </location>
</feature>
<comment type="caution">
    <text evidence="2">The sequence shown here is derived from an EMBL/GenBank/DDBJ whole genome shotgun (WGS) entry which is preliminary data.</text>
</comment>
<name>A0AAV0U6S8_9STRA</name>
<evidence type="ECO:0000256" key="1">
    <source>
        <dbReference type="SAM" id="MobiDB-lite"/>
    </source>
</evidence>
<dbReference type="EMBL" id="CANTFM010000922">
    <property type="protein sequence ID" value="CAI5731753.1"/>
    <property type="molecule type" value="Genomic_DNA"/>
</dbReference>
<proteinExistence type="predicted"/>
<sequence length="426" mass="47115">MPKFAGGTLPREFKSSPAKSVETIRRDMGDKLWLKNLTHSKLHHQMNYVYKSIGCEKNNRLRKNSMPSTQKESFLNLSPTNVEPQLVTNEEKCPVRIKKDQNPRNEKEMPHKRELLDSSDDFDTKRSVLPHMSKPSKSVAQLAVKNTKTNHSKGRTKVAARQRVSSIGEHASAELSDDNSEVGSEAQNVPVVSHLDTVPKRSAAAKRKKRSRNKDSNTDSDHSSEWETSIMVLMRSKATIKRQSADTKKKTIAVGSGQHLAAGKVSRHERIEPNGRSLSQTTFHGIFQPISPWVGEIESTSVIKSACIPTSRTHEDGCSQELRRRFCVMQADQEDAIETVKCSKKTVISVPRKFKETSAPGTPTCCTDGMVGIAPSSRLCAVASSVQTGTALAAPSLTVVFSSSNGFSMESWFKRKLMTDFMGGET</sequence>
<feature type="compositionally biased region" description="Polar residues" evidence="1">
    <location>
        <begin position="135"/>
        <end position="147"/>
    </location>
</feature>
<accession>A0AAV0U6S8</accession>
<dbReference type="Proteomes" id="UP001162029">
    <property type="component" value="Unassembled WGS sequence"/>
</dbReference>
<gene>
    <name evidence="2" type="ORF">PDE001_LOCUS4901</name>
</gene>
<evidence type="ECO:0000313" key="3">
    <source>
        <dbReference type="Proteomes" id="UP001162029"/>
    </source>
</evidence>
<feature type="compositionally biased region" description="Basic residues" evidence="1">
    <location>
        <begin position="148"/>
        <end position="160"/>
    </location>
</feature>
<reference evidence="2" key="1">
    <citation type="submission" date="2022-12" db="EMBL/GenBank/DDBJ databases">
        <authorList>
            <person name="Webb A."/>
        </authorList>
    </citation>
    <scope>NUCLEOTIDE SEQUENCE</scope>
    <source>
        <strain evidence="2">Pd1</strain>
    </source>
</reference>
<evidence type="ECO:0000313" key="2">
    <source>
        <dbReference type="EMBL" id="CAI5731753.1"/>
    </source>
</evidence>
<protein>
    <submittedName>
        <fullName evidence="2">Uncharacterized protein</fullName>
    </submittedName>
</protein>
<feature type="region of interest" description="Disordered" evidence="1">
    <location>
        <begin position="1"/>
        <end position="21"/>
    </location>
</feature>
<dbReference type="AlphaFoldDB" id="A0AAV0U6S8"/>
<feature type="compositionally biased region" description="Basic residues" evidence="1">
    <location>
        <begin position="203"/>
        <end position="212"/>
    </location>
</feature>
<feature type="region of interest" description="Disordered" evidence="1">
    <location>
        <begin position="98"/>
        <end position="227"/>
    </location>
</feature>
<keyword evidence="3" id="KW-1185">Reference proteome</keyword>
<feature type="compositionally biased region" description="Basic and acidic residues" evidence="1">
    <location>
        <begin position="213"/>
        <end position="225"/>
    </location>
</feature>